<dbReference type="PANTHER" id="PTHR11070:SF2">
    <property type="entry name" value="ATP-DEPENDENT DNA HELICASE SRS2"/>
    <property type="match status" value="1"/>
</dbReference>
<organism evidence="3 4">
    <name type="scientific">Prevotella herbatica</name>
    <dbReference type="NCBI Taxonomy" id="2801997"/>
    <lineage>
        <taxon>Bacteria</taxon>
        <taxon>Pseudomonadati</taxon>
        <taxon>Bacteroidota</taxon>
        <taxon>Bacteroidia</taxon>
        <taxon>Bacteroidales</taxon>
        <taxon>Prevotellaceae</taxon>
        <taxon>Prevotella</taxon>
    </lineage>
</organism>
<evidence type="ECO:0000313" key="3">
    <source>
        <dbReference type="EMBL" id="BCS84115.1"/>
    </source>
</evidence>
<evidence type="ECO:0000256" key="1">
    <source>
        <dbReference type="ARBA" id="ARBA00034923"/>
    </source>
</evidence>
<proteinExistence type="predicted"/>
<evidence type="ECO:0000313" key="4">
    <source>
        <dbReference type="Proteomes" id="UP001319045"/>
    </source>
</evidence>
<dbReference type="PANTHER" id="PTHR11070">
    <property type="entry name" value="UVRD / RECB / PCRA DNA HELICASE FAMILY MEMBER"/>
    <property type="match status" value="1"/>
</dbReference>
<dbReference type="InterPro" id="IPR027417">
    <property type="entry name" value="P-loop_NTPase"/>
</dbReference>
<reference evidence="3 4" key="1">
    <citation type="journal article" date="2022" name="Int. J. Syst. Evol. Microbiol.">
        <title>Prevotella herbatica sp. nov., a plant polysaccharide-decomposing anaerobic bacterium isolated from a methanogenic reactor.</title>
        <authorList>
            <person name="Uek A."/>
            <person name="Tonouchi A."/>
            <person name="Kaku N."/>
            <person name="Ueki K."/>
        </authorList>
    </citation>
    <scope>NUCLEOTIDE SEQUENCE [LARGE SCALE GENOMIC DNA]</scope>
    <source>
        <strain evidence="3 4">WR041</strain>
    </source>
</reference>
<dbReference type="InterPro" id="IPR027351">
    <property type="entry name" value="(+)RNA_virus_helicase_core_dom"/>
</dbReference>
<name>A0ABN6EDS4_9BACT</name>
<dbReference type="InterPro" id="IPR000212">
    <property type="entry name" value="DNA_helicase_UvrD/REP"/>
</dbReference>
<dbReference type="Proteomes" id="UP001319045">
    <property type="component" value="Chromosome"/>
</dbReference>
<sequence>MDRRLILAVAGAGKTHFVINMLNLDKQFLIVTYTENNVMNIRKRIMNTFGYMPQNITLISYFQFLIHMCYQPFLKDKFQAKGISWIMPGDWTRYKKDNSYYMTQNRYLYHNRIANLCMKYCADLVKARIEKFYDYFMIDEVQDLSGHDFNLIQVIIPATISCLFVGDFYQHTFDTSNDGNINHGLYNDYEKYKRKWSMKGITVDETTLSNSYRCSPTACELVTQKLHIQITSHRQDITKNILIDNQTDADILFRDNTKVKLFYQEAYKYLCYAENWGKSKGLDSFQDVCIVLNETTFKAYNSNTLHQLTPSTRNKFYVACTRAKGDIYFIPHKFIDKYKQH</sequence>
<feature type="domain" description="(+)RNA virus helicase C-terminal" evidence="2">
    <location>
        <begin position="124"/>
        <end position="330"/>
    </location>
</feature>
<gene>
    <name evidence="3" type="ORF">prwr041_00080</name>
</gene>
<protein>
    <recommendedName>
        <fullName evidence="1">DNA 3'-5' helicase II</fullName>
    </recommendedName>
</protein>
<dbReference type="EMBL" id="AP024484">
    <property type="protein sequence ID" value="BCS84115.1"/>
    <property type="molecule type" value="Genomic_DNA"/>
</dbReference>
<accession>A0ABN6EDS4</accession>
<dbReference type="RefSeq" id="WP_207154320.1">
    <property type="nucleotide sequence ID" value="NZ_AP024484.1"/>
</dbReference>
<keyword evidence="4" id="KW-1185">Reference proteome</keyword>
<dbReference type="Pfam" id="PF01443">
    <property type="entry name" value="Viral_helicase1"/>
    <property type="match status" value="1"/>
</dbReference>
<dbReference type="SUPFAM" id="SSF52540">
    <property type="entry name" value="P-loop containing nucleoside triphosphate hydrolases"/>
    <property type="match status" value="1"/>
</dbReference>
<evidence type="ECO:0000259" key="2">
    <source>
        <dbReference type="Pfam" id="PF01443"/>
    </source>
</evidence>
<dbReference type="Gene3D" id="3.40.50.300">
    <property type="entry name" value="P-loop containing nucleotide triphosphate hydrolases"/>
    <property type="match status" value="1"/>
</dbReference>